<comment type="caution">
    <text evidence="2">The sequence shown here is derived from an EMBL/GenBank/DDBJ whole genome shotgun (WGS) entry which is preliminary data.</text>
</comment>
<dbReference type="OrthoDB" id="826619at2"/>
<sequence>MKYSFGTLALLSVFALASCDNASSKIKDDNTAAVNYNDSEEAGISAADVTASGSPAFEFNETTHDFGDVEEGRTVQTVFTFTNTGDAPLIISNAKGSCGCTVPEWPRTPIQPGETGEMKVSFNSSNKSGMTQKRVTITANTTPPTTVLNIKANVINGAQ</sequence>
<keyword evidence="1" id="KW-0732">Signal</keyword>
<name>A0A6N6RLY6_9FLAO</name>
<proteinExistence type="predicted"/>
<gene>
    <name evidence="2" type="ORF">F8C67_02340</name>
</gene>
<dbReference type="EMBL" id="WBVO01000001">
    <property type="protein sequence ID" value="KAB2814601.1"/>
    <property type="molecule type" value="Genomic_DNA"/>
</dbReference>
<feature type="chain" id="PRO_5026832042" evidence="1">
    <location>
        <begin position="18"/>
        <end position="159"/>
    </location>
</feature>
<dbReference type="PANTHER" id="PTHR37833">
    <property type="entry name" value="LIPOPROTEIN-RELATED"/>
    <property type="match status" value="1"/>
</dbReference>
<dbReference type="RefSeq" id="WP_151666179.1">
    <property type="nucleotide sequence ID" value="NZ_WBVO01000001.1"/>
</dbReference>
<reference evidence="2 3" key="1">
    <citation type="submission" date="2019-09" db="EMBL/GenBank/DDBJ databases">
        <title>Genomes of family Cryomorphaceae.</title>
        <authorList>
            <person name="Bowman J.P."/>
        </authorList>
    </citation>
    <scope>NUCLEOTIDE SEQUENCE [LARGE SCALE GENOMIC DNA]</scope>
    <source>
        <strain evidence="2 3">LMG 25704</strain>
    </source>
</reference>
<accession>A0A6N6RLY6</accession>
<dbReference type="PANTHER" id="PTHR37833:SF1">
    <property type="entry name" value="SIGNAL PEPTIDE PROTEIN"/>
    <property type="match status" value="1"/>
</dbReference>
<dbReference type="PROSITE" id="PS51257">
    <property type="entry name" value="PROKAR_LIPOPROTEIN"/>
    <property type="match status" value="1"/>
</dbReference>
<protein>
    <submittedName>
        <fullName evidence="2">DUF1573 domain-containing protein</fullName>
    </submittedName>
</protein>
<dbReference type="Pfam" id="PF07610">
    <property type="entry name" value="DUF1573"/>
    <property type="match status" value="1"/>
</dbReference>
<keyword evidence="3" id="KW-1185">Reference proteome</keyword>
<organism evidence="2 3">
    <name type="scientific">Phaeocystidibacter luteus</name>
    <dbReference type="NCBI Taxonomy" id="911197"/>
    <lineage>
        <taxon>Bacteria</taxon>
        <taxon>Pseudomonadati</taxon>
        <taxon>Bacteroidota</taxon>
        <taxon>Flavobacteriia</taxon>
        <taxon>Flavobacteriales</taxon>
        <taxon>Phaeocystidibacteraceae</taxon>
        <taxon>Phaeocystidibacter</taxon>
    </lineage>
</organism>
<dbReference type="Proteomes" id="UP000468650">
    <property type="component" value="Unassembled WGS sequence"/>
</dbReference>
<dbReference type="Gene3D" id="2.60.40.10">
    <property type="entry name" value="Immunoglobulins"/>
    <property type="match status" value="1"/>
</dbReference>
<dbReference type="InterPro" id="IPR011467">
    <property type="entry name" value="DUF1573"/>
</dbReference>
<feature type="signal peptide" evidence="1">
    <location>
        <begin position="1"/>
        <end position="17"/>
    </location>
</feature>
<evidence type="ECO:0000256" key="1">
    <source>
        <dbReference type="SAM" id="SignalP"/>
    </source>
</evidence>
<evidence type="ECO:0000313" key="3">
    <source>
        <dbReference type="Proteomes" id="UP000468650"/>
    </source>
</evidence>
<evidence type="ECO:0000313" key="2">
    <source>
        <dbReference type="EMBL" id="KAB2814601.1"/>
    </source>
</evidence>
<dbReference type="AlphaFoldDB" id="A0A6N6RLY6"/>
<dbReference type="InterPro" id="IPR013783">
    <property type="entry name" value="Ig-like_fold"/>
</dbReference>